<evidence type="ECO:0000256" key="1">
    <source>
        <dbReference type="SAM" id="MobiDB-lite"/>
    </source>
</evidence>
<dbReference type="Proteomes" id="UP000784294">
    <property type="component" value="Unassembled WGS sequence"/>
</dbReference>
<keyword evidence="3" id="KW-1185">Reference proteome</keyword>
<protein>
    <submittedName>
        <fullName evidence="2">Uncharacterized protein</fullName>
    </submittedName>
</protein>
<dbReference type="AlphaFoldDB" id="A0A448WCK3"/>
<feature type="region of interest" description="Disordered" evidence="1">
    <location>
        <begin position="1"/>
        <end position="29"/>
    </location>
</feature>
<name>A0A448WCK3_9PLAT</name>
<feature type="non-terminal residue" evidence="2">
    <location>
        <position position="85"/>
    </location>
</feature>
<proteinExistence type="predicted"/>
<reference evidence="2" key="1">
    <citation type="submission" date="2018-11" db="EMBL/GenBank/DDBJ databases">
        <authorList>
            <consortium name="Pathogen Informatics"/>
        </authorList>
    </citation>
    <scope>NUCLEOTIDE SEQUENCE</scope>
</reference>
<evidence type="ECO:0000313" key="3">
    <source>
        <dbReference type="Proteomes" id="UP000784294"/>
    </source>
</evidence>
<comment type="caution">
    <text evidence="2">The sequence shown here is derived from an EMBL/GenBank/DDBJ whole genome shotgun (WGS) entry which is preliminary data.</text>
</comment>
<evidence type="ECO:0000313" key="2">
    <source>
        <dbReference type="EMBL" id="VEL08492.1"/>
    </source>
</evidence>
<dbReference type="EMBL" id="CAAALY010004114">
    <property type="protein sequence ID" value="VEL08492.1"/>
    <property type="molecule type" value="Genomic_DNA"/>
</dbReference>
<accession>A0A448WCK3</accession>
<sequence>MAETKLASGRVPTVQDQGNQGFFHPGNRRCTRSPTTLARNCTLLVHTKLAAISVGLAEDGRELAKFPVVAIATEKLGSSYGQIDE</sequence>
<gene>
    <name evidence="2" type="ORF">PXEA_LOCUS1932</name>
</gene>
<organism evidence="2 3">
    <name type="scientific">Protopolystoma xenopodis</name>
    <dbReference type="NCBI Taxonomy" id="117903"/>
    <lineage>
        <taxon>Eukaryota</taxon>
        <taxon>Metazoa</taxon>
        <taxon>Spiralia</taxon>
        <taxon>Lophotrochozoa</taxon>
        <taxon>Platyhelminthes</taxon>
        <taxon>Monogenea</taxon>
        <taxon>Polyopisthocotylea</taxon>
        <taxon>Polystomatidea</taxon>
        <taxon>Polystomatidae</taxon>
        <taxon>Protopolystoma</taxon>
    </lineage>
</organism>